<dbReference type="Gene3D" id="1.20.1420.30">
    <property type="entry name" value="NCX, central ion-binding region"/>
    <property type="match status" value="1"/>
</dbReference>
<evidence type="ECO:0000256" key="3">
    <source>
        <dbReference type="ARBA" id="ARBA00022989"/>
    </source>
</evidence>
<dbReference type="KEGG" id="adi:B5T_03084"/>
<evidence type="ECO:0000256" key="5">
    <source>
        <dbReference type="SAM" id="Phobius"/>
    </source>
</evidence>
<name>K0CIH5_ALCDB</name>
<feature type="transmembrane region" description="Helical" evidence="5">
    <location>
        <begin position="197"/>
        <end position="223"/>
    </location>
</feature>
<feature type="transmembrane region" description="Helical" evidence="5">
    <location>
        <begin position="104"/>
        <end position="120"/>
    </location>
</feature>
<dbReference type="GO" id="GO:0008273">
    <property type="term" value="F:calcium, potassium:sodium antiporter activity"/>
    <property type="evidence" value="ECO:0007669"/>
    <property type="project" value="TreeGrafter"/>
</dbReference>
<dbReference type="GO" id="GO:0005262">
    <property type="term" value="F:calcium channel activity"/>
    <property type="evidence" value="ECO:0007669"/>
    <property type="project" value="TreeGrafter"/>
</dbReference>
<dbReference type="PATRIC" id="fig|930169.3.peg.3046"/>
<keyword evidence="2 5" id="KW-0812">Transmembrane</keyword>
<dbReference type="Pfam" id="PF01699">
    <property type="entry name" value="Na_Ca_ex"/>
    <property type="match status" value="2"/>
</dbReference>
<dbReference type="InterPro" id="IPR004837">
    <property type="entry name" value="NaCa_Exmemb"/>
</dbReference>
<evidence type="ECO:0000256" key="1">
    <source>
        <dbReference type="ARBA" id="ARBA00004141"/>
    </source>
</evidence>
<feature type="domain" description="Sodium/calcium exchanger membrane region" evidence="6">
    <location>
        <begin position="173"/>
        <end position="219"/>
    </location>
</feature>
<accession>K0CIH5</accession>
<dbReference type="GO" id="GO:0005886">
    <property type="term" value="C:plasma membrane"/>
    <property type="evidence" value="ECO:0007669"/>
    <property type="project" value="TreeGrafter"/>
</dbReference>
<dbReference type="AlphaFoldDB" id="K0CIH5"/>
<dbReference type="PANTHER" id="PTHR10846">
    <property type="entry name" value="SODIUM/POTASSIUM/CALCIUM EXCHANGER"/>
    <property type="match status" value="1"/>
</dbReference>
<dbReference type="Proteomes" id="UP000006286">
    <property type="component" value="Chromosome"/>
</dbReference>
<organism evidence="7 8">
    <name type="scientific">Alcanivorax dieselolei (strain DSM 16502 / CGMCC 1.3690 / MCCC 1A00001 / B-5)</name>
    <name type="common">Alloalcanivorax dieselolei</name>
    <dbReference type="NCBI Taxonomy" id="930169"/>
    <lineage>
        <taxon>Bacteria</taxon>
        <taxon>Pseudomonadati</taxon>
        <taxon>Pseudomonadota</taxon>
        <taxon>Gammaproteobacteria</taxon>
        <taxon>Oceanospirillales</taxon>
        <taxon>Alcanivoracaceae</taxon>
        <taxon>Alloalcanivorax</taxon>
    </lineage>
</organism>
<comment type="subcellular location">
    <subcellularLocation>
        <location evidence="1">Membrane</location>
        <topology evidence="1">Multi-pass membrane protein</topology>
    </subcellularLocation>
</comment>
<keyword evidence="8" id="KW-1185">Reference proteome</keyword>
<reference evidence="7 8" key="1">
    <citation type="journal article" date="2012" name="J. Bacteriol.">
        <title>Complete genome sequence of Alcanivorax dieselolei type strain B5.</title>
        <authorList>
            <person name="Lai Q."/>
            <person name="Li W."/>
            <person name="Shao Z."/>
        </authorList>
    </citation>
    <scope>NUCLEOTIDE SEQUENCE [LARGE SCALE GENOMIC DNA]</scope>
    <source>
        <strain evidence="8">DSM 16502 / CGMCC 1.3690 / B-5</strain>
    </source>
</reference>
<feature type="transmembrane region" description="Helical" evidence="5">
    <location>
        <begin position="37"/>
        <end position="62"/>
    </location>
</feature>
<dbReference type="HOGENOM" id="CLU_007948_0_2_6"/>
<feature type="transmembrane region" description="Helical" evidence="5">
    <location>
        <begin position="164"/>
        <end position="185"/>
    </location>
</feature>
<evidence type="ECO:0000313" key="7">
    <source>
        <dbReference type="EMBL" id="AFT71351.1"/>
    </source>
</evidence>
<feature type="domain" description="Sodium/calcium exchanger membrane region" evidence="6">
    <location>
        <begin position="5"/>
        <end position="144"/>
    </location>
</feature>
<evidence type="ECO:0000256" key="4">
    <source>
        <dbReference type="ARBA" id="ARBA00023136"/>
    </source>
</evidence>
<gene>
    <name evidence="7" type="ordered locus">B5T_03084</name>
</gene>
<proteinExistence type="predicted"/>
<dbReference type="EMBL" id="CP003466">
    <property type="protein sequence ID" value="AFT71351.1"/>
    <property type="molecule type" value="Genomic_DNA"/>
</dbReference>
<feature type="transmembrane region" description="Helical" evidence="5">
    <location>
        <begin position="127"/>
        <end position="144"/>
    </location>
</feature>
<protein>
    <submittedName>
        <fullName evidence="7">Na+/Ca+ antiporter, CaCA family</fullName>
    </submittedName>
</protein>
<evidence type="ECO:0000259" key="6">
    <source>
        <dbReference type="Pfam" id="PF01699"/>
    </source>
</evidence>
<dbReference type="InterPro" id="IPR044880">
    <property type="entry name" value="NCX_ion-bd_dom_sf"/>
</dbReference>
<feature type="transmembrane region" description="Helical" evidence="5">
    <location>
        <begin position="74"/>
        <end position="92"/>
    </location>
</feature>
<keyword evidence="4 5" id="KW-0472">Membrane</keyword>
<dbReference type="RefSeq" id="WP_014995417.1">
    <property type="nucleotide sequence ID" value="NC_018691.1"/>
</dbReference>
<sequence length="252" mass="26365">MLFPWLALLSGLIVLVWSADCFIDSASVSARRFGVPPLFIGIIIVGFGTSAPELVVSAIAALEGSPELALGNALGSNIANIALVLGMAALIQPVHTRSPVVRDELSVLVGVTVLAGALLFNGYLSRLDSLVLLLAFAVLLGWSIRKSVAGQDTALAASMDEEAAGTMTVTAALAWLSISLMLLLASSKLLVWGAVEIALSLGISELIIGLTVVALGTCLFRSLPALSRRCVKDITTLPWAISSARAFSIRWR</sequence>
<keyword evidence="3 5" id="KW-1133">Transmembrane helix</keyword>
<dbReference type="InterPro" id="IPR004481">
    <property type="entry name" value="K/Na/Ca-exchanger"/>
</dbReference>
<evidence type="ECO:0000313" key="8">
    <source>
        <dbReference type="Proteomes" id="UP000006286"/>
    </source>
</evidence>
<dbReference type="GO" id="GO:0006874">
    <property type="term" value="P:intracellular calcium ion homeostasis"/>
    <property type="evidence" value="ECO:0007669"/>
    <property type="project" value="TreeGrafter"/>
</dbReference>
<dbReference type="eggNOG" id="COG0530">
    <property type="taxonomic scope" value="Bacteria"/>
</dbReference>
<evidence type="ECO:0000256" key="2">
    <source>
        <dbReference type="ARBA" id="ARBA00022692"/>
    </source>
</evidence>
<dbReference type="PANTHER" id="PTHR10846:SF8">
    <property type="entry name" value="INNER MEMBRANE PROTEIN YRBG"/>
    <property type="match status" value="1"/>
</dbReference>
<dbReference type="STRING" id="930169.B5T_03084"/>